<keyword evidence="1" id="KW-0812">Transmembrane</keyword>
<feature type="transmembrane region" description="Helical" evidence="1">
    <location>
        <begin position="75"/>
        <end position="98"/>
    </location>
</feature>
<evidence type="ECO:0000313" key="3">
    <source>
        <dbReference type="Proteomes" id="UP000295793"/>
    </source>
</evidence>
<evidence type="ECO:0000313" key="2">
    <source>
        <dbReference type="EMBL" id="TCS36767.1"/>
    </source>
</evidence>
<feature type="transmembrane region" description="Helical" evidence="1">
    <location>
        <begin position="49"/>
        <end position="69"/>
    </location>
</feature>
<dbReference type="AlphaFoldDB" id="A0A4R3HU71"/>
<dbReference type="InterPro" id="IPR025671">
    <property type="entry name" value="HXXEE"/>
</dbReference>
<gene>
    <name evidence="2" type="ORF">BCF53_12241</name>
</gene>
<reference evidence="2 3" key="1">
    <citation type="submission" date="2019-03" db="EMBL/GenBank/DDBJ databases">
        <title>Genomic Encyclopedia of Archaeal and Bacterial Type Strains, Phase II (KMG-II): from individual species to whole genera.</title>
        <authorList>
            <person name="Goeker M."/>
        </authorList>
    </citation>
    <scope>NUCLEOTIDE SEQUENCE [LARGE SCALE GENOMIC DNA]</scope>
    <source>
        <strain evidence="2 3">DSM 15388</strain>
    </source>
</reference>
<dbReference type="Pfam" id="PF13787">
    <property type="entry name" value="HXXEE"/>
    <property type="match status" value="1"/>
</dbReference>
<keyword evidence="1" id="KW-0472">Membrane</keyword>
<protein>
    <submittedName>
        <fullName evidence="2">Uncharacterized protein with HXXEE motif</fullName>
    </submittedName>
</protein>
<dbReference type="Proteomes" id="UP000295793">
    <property type="component" value="Unassembled WGS sequence"/>
</dbReference>
<dbReference type="RefSeq" id="WP_132703681.1">
    <property type="nucleotide sequence ID" value="NZ_SLZR01000022.1"/>
</dbReference>
<keyword evidence="1" id="KW-1133">Transmembrane helix</keyword>
<organism evidence="2 3">
    <name type="scientific">Reinekea marinisedimentorum</name>
    <dbReference type="NCBI Taxonomy" id="230495"/>
    <lineage>
        <taxon>Bacteria</taxon>
        <taxon>Pseudomonadati</taxon>
        <taxon>Pseudomonadota</taxon>
        <taxon>Gammaproteobacteria</taxon>
        <taxon>Oceanospirillales</taxon>
        <taxon>Saccharospirillaceae</taxon>
        <taxon>Reinekea</taxon>
    </lineage>
</organism>
<comment type="caution">
    <text evidence="2">The sequence shown here is derived from an EMBL/GenBank/DDBJ whole genome shotgun (WGS) entry which is preliminary data.</text>
</comment>
<keyword evidence="3" id="KW-1185">Reference proteome</keyword>
<accession>A0A4R3HU71</accession>
<feature type="transmembrane region" description="Helical" evidence="1">
    <location>
        <begin position="6"/>
        <end position="23"/>
    </location>
</feature>
<dbReference type="EMBL" id="SLZR01000022">
    <property type="protein sequence ID" value="TCS36767.1"/>
    <property type="molecule type" value="Genomic_DNA"/>
</dbReference>
<feature type="transmembrane region" description="Helical" evidence="1">
    <location>
        <begin position="105"/>
        <end position="126"/>
    </location>
</feature>
<dbReference type="OrthoDB" id="9835032at2"/>
<name>A0A4R3HU71_9GAMM</name>
<proteinExistence type="predicted"/>
<feature type="transmembrane region" description="Helical" evidence="1">
    <location>
        <begin position="132"/>
        <end position="151"/>
    </location>
</feature>
<evidence type="ECO:0000256" key="1">
    <source>
        <dbReference type="SAM" id="Phobius"/>
    </source>
</evidence>
<sequence length="179" mass="20218">MLSFLYLDAFYALTALVLFLHEMEEWNIAKFHSENYENSLDESNLSARLWLFILSLTGLFFCILATVISSPAISASIFLILSTFLTINGLQHILLTVITQKYNPGLFFGGIVGTSLAMAFAIKVISEEVVPLWIFITITLLEFIPAIYDTVKSRKNNRLPNMVIQILRIGNFAEQKMVS</sequence>